<evidence type="ECO:0000313" key="3">
    <source>
        <dbReference type="Proteomes" id="UP000267464"/>
    </source>
</evidence>
<gene>
    <name evidence="2" type="ORF">DZC73_16215</name>
</gene>
<keyword evidence="3" id="KW-1185">Reference proteome</keyword>
<reference evidence="2 3" key="1">
    <citation type="submission" date="2018-08" db="EMBL/GenBank/DDBJ databases">
        <authorList>
            <person name="Khan S.A."/>
            <person name="Jeon C.O."/>
            <person name="Chun B.H."/>
            <person name="Jeong S.E."/>
        </authorList>
    </citation>
    <scope>NUCLEOTIDE SEQUENCE [LARGE SCALE GENOMIC DNA]</scope>
    <source>
        <strain evidence="2 3">S-16</strain>
    </source>
</reference>
<feature type="signal peptide" evidence="1">
    <location>
        <begin position="1"/>
        <end position="22"/>
    </location>
</feature>
<sequence length="248" mass="26004">MAMSTPFSFCMAAALTATSVHAVAAGTACMASSGNTAATLVELYTSEGCNSCPPADRWLSSLKSRVDVVPLAFHVDYWDRLGWKDRFGSAAFSQRQGQQLAVNGSRFAYTPQVVVDGADQRGGPRLPSSRHASPVAIEMTQAPAGGDTTASISLAAPAGMTLAAYWAVTESGHRSDVSAGENQGVTLLHDFVVRQLVDVPAWMAAPGQPHALRLPALSAPDHDTRIALVVLDGRSGKPLQALAMKACR</sequence>
<dbReference type="Proteomes" id="UP000267464">
    <property type="component" value="Unassembled WGS sequence"/>
</dbReference>
<dbReference type="AlphaFoldDB" id="A0A3N7HNF6"/>
<dbReference type="InterPro" id="IPR010634">
    <property type="entry name" value="DUF1223"/>
</dbReference>
<evidence type="ECO:0000256" key="1">
    <source>
        <dbReference type="SAM" id="SignalP"/>
    </source>
</evidence>
<name>A0A3N7HNF6_9BURK</name>
<reference evidence="2 3" key="2">
    <citation type="submission" date="2018-12" db="EMBL/GenBank/DDBJ databases">
        <title>Rhizobacter gummiphilus sp. nov., a rubber-degrading bacterium isolated from the soil of a botanical garden in Japan.</title>
        <authorList>
            <person name="Shunsuke S.S."/>
        </authorList>
    </citation>
    <scope>NUCLEOTIDE SEQUENCE [LARGE SCALE GENOMIC DNA]</scope>
    <source>
        <strain evidence="2 3">S-16</strain>
    </source>
</reference>
<dbReference type="Pfam" id="PF06764">
    <property type="entry name" value="DUF1223"/>
    <property type="match status" value="1"/>
</dbReference>
<proteinExistence type="predicted"/>
<comment type="caution">
    <text evidence="2">The sequence shown here is derived from an EMBL/GenBank/DDBJ whole genome shotgun (WGS) entry which is preliminary data.</text>
</comment>
<protein>
    <submittedName>
        <fullName evidence="2">DUF1223 domain-containing protein</fullName>
    </submittedName>
</protein>
<organism evidence="2 3">
    <name type="scientific">Piscinibacter terrae</name>
    <dbReference type="NCBI Taxonomy" id="2496871"/>
    <lineage>
        <taxon>Bacteria</taxon>
        <taxon>Pseudomonadati</taxon>
        <taxon>Pseudomonadota</taxon>
        <taxon>Betaproteobacteria</taxon>
        <taxon>Burkholderiales</taxon>
        <taxon>Sphaerotilaceae</taxon>
        <taxon>Piscinibacter</taxon>
    </lineage>
</organism>
<dbReference type="PANTHER" id="PTHR36057:SF1">
    <property type="entry name" value="LIPOPROTEIN LIPID ATTACHMENT SITE-LIKE PROTEIN, PUTATIVE (DUF1223)-RELATED"/>
    <property type="match status" value="1"/>
</dbReference>
<feature type="chain" id="PRO_5018211130" evidence="1">
    <location>
        <begin position="23"/>
        <end position="248"/>
    </location>
</feature>
<evidence type="ECO:0000313" key="2">
    <source>
        <dbReference type="EMBL" id="RQP23674.1"/>
    </source>
</evidence>
<dbReference type="SUPFAM" id="SSF52833">
    <property type="entry name" value="Thioredoxin-like"/>
    <property type="match status" value="1"/>
</dbReference>
<dbReference type="InterPro" id="IPR036249">
    <property type="entry name" value="Thioredoxin-like_sf"/>
</dbReference>
<dbReference type="EMBL" id="QUSW01000004">
    <property type="protein sequence ID" value="RQP23674.1"/>
    <property type="molecule type" value="Genomic_DNA"/>
</dbReference>
<accession>A0A3N7HNF6</accession>
<dbReference type="PANTHER" id="PTHR36057">
    <property type="match status" value="1"/>
</dbReference>
<keyword evidence="1" id="KW-0732">Signal</keyword>